<sequence>MSPPFIKKFQDKLKRKNGKSPGIATAATSSTASQSTALSKSSIEGSQQGKDYVIPPATEDDPNDDPATAKIHRYGLTDLTSDAEREKTFIE</sequence>
<protein>
    <submittedName>
        <fullName evidence="2">Uncharacterized protein</fullName>
    </submittedName>
</protein>
<reference evidence="2 3" key="1">
    <citation type="submission" date="2023-01" db="EMBL/GenBank/DDBJ databases">
        <title>Analysis of 21 Apiospora genomes using comparative genomics revels a genus with tremendous synthesis potential of carbohydrate active enzymes and secondary metabolites.</title>
        <authorList>
            <person name="Sorensen T."/>
        </authorList>
    </citation>
    <scope>NUCLEOTIDE SEQUENCE [LARGE SCALE GENOMIC DNA]</scope>
    <source>
        <strain evidence="2 3">CBS 83171</strain>
    </source>
</reference>
<evidence type="ECO:0000313" key="2">
    <source>
        <dbReference type="EMBL" id="KAK8083868.1"/>
    </source>
</evidence>
<evidence type="ECO:0000256" key="1">
    <source>
        <dbReference type="SAM" id="MobiDB-lite"/>
    </source>
</evidence>
<feature type="compositionally biased region" description="Basic and acidic residues" evidence="1">
    <location>
        <begin position="82"/>
        <end position="91"/>
    </location>
</feature>
<comment type="caution">
    <text evidence="2">The sequence shown here is derived from an EMBL/GenBank/DDBJ whole genome shotgun (WGS) entry which is preliminary data.</text>
</comment>
<dbReference type="EMBL" id="JAQQWM010000001">
    <property type="protein sequence ID" value="KAK8083868.1"/>
    <property type="molecule type" value="Genomic_DNA"/>
</dbReference>
<organism evidence="2 3">
    <name type="scientific">Apiospora saccharicola</name>
    <dbReference type="NCBI Taxonomy" id="335842"/>
    <lineage>
        <taxon>Eukaryota</taxon>
        <taxon>Fungi</taxon>
        <taxon>Dikarya</taxon>
        <taxon>Ascomycota</taxon>
        <taxon>Pezizomycotina</taxon>
        <taxon>Sordariomycetes</taxon>
        <taxon>Xylariomycetidae</taxon>
        <taxon>Amphisphaeriales</taxon>
        <taxon>Apiosporaceae</taxon>
        <taxon>Apiospora</taxon>
    </lineage>
</organism>
<proteinExistence type="predicted"/>
<evidence type="ECO:0000313" key="3">
    <source>
        <dbReference type="Proteomes" id="UP001446871"/>
    </source>
</evidence>
<accession>A0ABR1WPE5</accession>
<name>A0ABR1WPE5_9PEZI</name>
<feature type="compositionally biased region" description="Low complexity" evidence="1">
    <location>
        <begin position="24"/>
        <end position="42"/>
    </location>
</feature>
<keyword evidence="3" id="KW-1185">Reference proteome</keyword>
<gene>
    <name evidence="2" type="ORF">PG996_002649</name>
</gene>
<dbReference type="Proteomes" id="UP001446871">
    <property type="component" value="Unassembled WGS sequence"/>
</dbReference>
<feature type="region of interest" description="Disordered" evidence="1">
    <location>
        <begin position="13"/>
        <end position="91"/>
    </location>
</feature>